<dbReference type="RefSeq" id="WP_248955458.1">
    <property type="nucleotide sequence ID" value="NZ_JAKIKU010000004.1"/>
</dbReference>
<accession>A0ABT0KNE3</accession>
<dbReference type="EMBL" id="JAKIKU010000004">
    <property type="protein sequence ID" value="MCL1045372.1"/>
    <property type="molecule type" value="Genomic_DNA"/>
</dbReference>
<reference evidence="1 2" key="1">
    <citation type="submission" date="2022-01" db="EMBL/GenBank/DDBJ databases">
        <title>Whole genome-based taxonomy of the Shewanellaceae.</title>
        <authorList>
            <person name="Martin-Rodriguez A.J."/>
        </authorList>
    </citation>
    <scope>NUCLEOTIDE SEQUENCE [LARGE SCALE GENOMIC DNA]</scope>
    <source>
        <strain evidence="1 2">DSM 24955</strain>
    </source>
</reference>
<evidence type="ECO:0000313" key="1">
    <source>
        <dbReference type="EMBL" id="MCL1045372.1"/>
    </source>
</evidence>
<keyword evidence="2" id="KW-1185">Reference proteome</keyword>
<dbReference type="InterPro" id="IPR022253">
    <property type="entry name" value="Ribosome_recyc_fac_bac"/>
</dbReference>
<dbReference type="Proteomes" id="UP001202134">
    <property type="component" value="Unassembled WGS sequence"/>
</dbReference>
<gene>
    <name evidence="1" type="ORF">L2737_08545</name>
</gene>
<protein>
    <submittedName>
        <fullName evidence="1">Ribosome recycling factor family protein</fullName>
    </submittedName>
</protein>
<sequence>MKVQHITIALPSLIHRIGRDSVNQAKVICAQYQCELKRVRRSRNWTLVGDAINVQTIGLSLKTNDSITFAYLIKKIDIGLIGHEDKLETLTQKLQRLITQTPNITLAELMQLTDCTEVEARTARFETDIW</sequence>
<evidence type="ECO:0000313" key="2">
    <source>
        <dbReference type="Proteomes" id="UP001202134"/>
    </source>
</evidence>
<comment type="caution">
    <text evidence="1">The sequence shown here is derived from an EMBL/GenBank/DDBJ whole genome shotgun (WGS) entry which is preliminary data.</text>
</comment>
<organism evidence="1 2">
    <name type="scientific">Shewanella electrodiphila</name>
    <dbReference type="NCBI Taxonomy" id="934143"/>
    <lineage>
        <taxon>Bacteria</taxon>
        <taxon>Pseudomonadati</taxon>
        <taxon>Pseudomonadota</taxon>
        <taxon>Gammaproteobacteria</taxon>
        <taxon>Alteromonadales</taxon>
        <taxon>Shewanellaceae</taxon>
        <taxon>Shewanella</taxon>
    </lineage>
</organism>
<proteinExistence type="predicted"/>
<name>A0ABT0KNE3_9GAMM</name>
<dbReference type="Pfam" id="PF12614">
    <property type="entry name" value="RRF_GI"/>
    <property type="match status" value="1"/>
</dbReference>